<dbReference type="InterPro" id="IPR036942">
    <property type="entry name" value="Beta-barrel_TonB_sf"/>
</dbReference>
<proteinExistence type="inferred from homology"/>
<dbReference type="Gene3D" id="2.170.130.10">
    <property type="entry name" value="TonB-dependent receptor, plug domain"/>
    <property type="match status" value="1"/>
</dbReference>
<dbReference type="SUPFAM" id="SSF49464">
    <property type="entry name" value="Carboxypeptidase regulatory domain-like"/>
    <property type="match status" value="1"/>
</dbReference>
<dbReference type="AlphaFoldDB" id="A0AAW5C7B4"/>
<dbReference type="Gene3D" id="2.40.170.20">
    <property type="entry name" value="TonB-dependent receptor, beta-barrel domain"/>
    <property type="match status" value="1"/>
</dbReference>
<sequence>MRLLFLFLILLGSVHHSIADHFTDKKTKTDANLTGHVINKNTGEHIPFFTVSLKGTTLGTATDETGHYFLKNLPVGSYTIRVNGVGYRSAEKQIVLRQGETRELNFEVEEDIIQLETVVISANKNETNRMEAPVVVHVMTPKLFENTNSVCLAQGLSFQPGLRVETNCQNCGFQQVRINGLDGPYTQLLLDGKALFSSLNGVYGIEQIPAGMIERVEVMRGGGSALYGANAIGGTVNIITKEPLNNLFMISHNLIAIGNSAYDNTTSLNASLINGQRNAGLYIFGTSRHRQHYDHDGDHFSEIGELKLTTLGFRSYYKPSSQTKLTLEYHNIQEFRRGGNLFSLPPHETDITEQADHDINGGGVDFSFFSKDYTHKFSLYSSVQHTDRQSYYGAGKDPNAYGKTKDLTAIAGIQYSYNFNHLLFMPAILTAGSEYSYNKLVDKMLGYHRTIDQKVDVYSFFLQNEWKTEQFSFLLGGRLDKNSFIDYIIFSPRINLRYNPLKDISLRVSYSAGFRAPQTYAEDLHVTAVGGEVSLIQSDPNLKTEKSGSYSVSADIYHSFGRVQTNLLIEAYYTKLKHIFVVSPIGYDEEGNKILERRNGSGAKVKGINLEGKIIPHRDVQIQLGISLQQNKYNRPQSWSDDPDTKKTREMLRSPNRYGYFTFFTSPFKKFGISASGTYTGSMYVPHMAGYIEKDKLEKSGDFFDTNIKLNYDFTISGNYILQLNCGIQNIFQSYQKDFDRGEFRDAGYIYGPGLPRSWFAGIKLSLN</sequence>
<evidence type="ECO:0000259" key="12">
    <source>
        <dbReference type="Pfam" id="PF07715"/>
    </source>
</evidence>
<dbReference type="InterPro" id="IPR037066">
    <property type="entry name" value="Plug_dom_sf"/>
</dbReference>
<dbReference type="Proteomes" id="UP001199750">
    <property type="component" value="Unassembled WGS sequence"/>
</dbReference>
<evidence type="ECO:0000313" key="13">
    <source>
        <dbReference type="EMBL" id="MCG4959945.1"/>
    </source>
</evidence>
<keyword evidence="2 8" id="KW-0813">Transport</keyword>
<dbReference type="EMBL" id="JAKNDN010000014">
    <property type="protein sequence ID" value="MCG4959945.1"/>
    <property type="molecule type" value="Genomic_DNA"/>
</dbReference>
<comment type="subcellular location">
    <subcellularLocation>
        <location evidence="1 8">Cell outer membrane</location>
        <topology evidence="1 8">Multi-pass membrane protein</topology>
    </subcellularLocation>
</comment>
<dbReference type="GO" id="GO:0009279">
    <property type="term" value="C:cell outer membrane"/>
    <property type="evidence" value="ECO:0007669"/>
    <property type="project" value="UniProtKB-SubCell"/>
</dbReference>
<feature type="domain" description="TonB-dependent receptor-like beta-barrel" evidence="11">
    <location>
        <begin position="331"/>
        <end position="731"/>
    </location>
</feature>
<evidence type="ECO:0000256" key="2">
    <source>
        <dbReference type="ARBA" id="ARBA00022448"/>
    </source>
</evidence>
<keyword evidence="3 8" id="KW-1134">Transmembrane beta strand</keyword>
<comment type="similarity">
    <text evidence="8 9">Belongs to the TonB-dependent receptor family.</text>
</comment>
<feature type="domain" description="TonB-dependent receptor plug" evidence="12">
    <location>
        <begin position="130"/>
        <end position="235"/>
    </location>
</feature>
<evidence type="ECO:0000256" key="8">
    <source>
        <dbReference type="PROSITE-ProRule" id="PRU01360"/>
    </source>
</evidence>
<keyword evidence="7 8" id="KW-0998">Cell outer membrane</keyword>
<evidence type="ECO:0000256" key="1">
    <source>
        <dbReference type="ARBA" id="ARBA00004571"/>
    </source>
</evidence>
<dbReference type="PANTHER" id="PTHR30069">
    <property type="entry name" value="TONB-DEPENDENT OUTER MEMBRANE RECEPTOR"/>
    <property type="match status" value="1"/>
</dbReference>
<dbReference type="GO" id="GO:0015344">
    <property type="term" value="F:siderophore uptake transmembrane transporter activity"/>
    <property type="evidence" value="ECO:0007669"/>
    <property type="project" value="TreeGrafter"/>
</dbReference>
<dbReference type="InterPro" id="IPR012910">
    <property type="entry name" value="Plug_dom"/>
</dbReference>
<evidence type="ECO:0000313" key="14">
    <source>
        <dbReference type="Proteomes" id="UP001199750"/>
    </source>
</evidence>
<dbReference type="PROSITE" id="PS52016">
    <property type="entry name" value="TONB_DEPENDENT_REC_3"/>
    <property type="match status" value="1"/>
</dbReference>
<keyword evidence="10" id="KW-0732">Signal</keyword>
<evidence type="ECO:0000256" key="10">
    <source>
        <dbReference type="SAM" id="SignalP"/>
    </source>
</evidence>
<evidence type="ECO:0000256" key="7">
    <source>
        <dbReference type="ARBA" id="ARBA00023237"/>
    </source>
</evidence>
<keyword evidence="6 8" id="KW-0472">Membrane</keyword>
<dbReference type="Gene3D" id="2.60.40.1120">
    <property type="entry name" value="Carboxypeptidase-like, regulatory domain"/>
    <property type="match status" value="1"/>
</dbReference>
<protein>
    <submittedName>
        <fullName evidence="13">TonB-dependent receptor</fullName>
    </submittedName>
</protein>
<dbReference type="RefSeq" id="WP_175315372.1">
    <property type="nucleotide sequence ID" value="NZ_JABWDG010000004.1"/>
</dbReference>
<dbReference type="SUPFAM" id="SSF56935">
    <property type="entry name" value="Porins"/>
    <property type="match status" value="1"/>
</dbReference>
<dbReference type="InterPro" id="IPR000531">
    <property type="entry name" value="Beta-barrel_TonB"/>
</dbReference>
<evidence type="ECO:0000256" key="5">
    <source>
        <dbReference type="ARBA" id="ARBA00023077"/>
    </source>
</evidence>
<organism evidence="13 14">
    <name type="scientific">Odoribacter splanchnicus</name>
    <dbReference type="NCBI Taxonomy" id="28118"/>
    <lineage>
        <taxon>Bacteria</taxon>
        <taxon>Pseudomonadati</taxon>
        <taxon>Bacteroidota</taxon>
        <taxon>Bacteroidia</taxon>
        <taxon>Bacteroidales</taxon>
        <taxon>Odoribacteraceae</taxon>
        <taxon>Odoribacter</taxon>
    </lineage>
</organism>
<dbReference type="CDD" id="cd01347">
    <property type="entry name" value="ligand_gated_channel"/>
    <property type="match status" value="1"/>
</dbReference>
<feature type="signal peptide" evidence="10">
    <location>
        <begin position="1"/>
        <end position="19"/>
    </location>
</feature>
<keyword evidence="5 9" id="KW-0798">TonB box</keyword>
<gene>
    <name evidence="13" type="ORF">L0P03_08800</name>
</gene>
<reference evidence="13" key="1">
    <citation type="submission" date="2022-01" db="EMBL/GenBank/DDBJ databases">
        <title>Collection of gut derived symbiotic bacterial strains cultured from healthy donors.</title>
        <authorList>
            <person name="Lin H."/>
            <person name="Kohout C."/>
            <person name="Waligurski E."/>
            <person name="Pamer E.G."/>
        </authorList>
    </citation>
    <scope>NUCLEOTIDE SEQUENCE</scope>
    <source>
        <strain evidence="13">DFI.1.149</strain>
    </source>
</reference>
<evidence type="ECO:0000256" key="4">
    <source>
        <dbReference type="ARBA" id="ARBA00022692"/>
    </source>
</evidence>
<dbReference type="InterPro" id="IPR039426">
    <property type="entry name" value="TonB-dep_rcpt-like"/>
</dbReference>
<accession>A0AAW5C7B4</accession>
<dbReference type="Pfam" id="PF00593">
    <property type="entry name" value="TonB_dep_Rec_b-barrel"/>
    <property type="match status" value="1"/>
</dbReference>
<feature type="chain" id="PRO_5044003213" evidence="10">
    <location>
        <begin position="20"/>
        <end position="768"/>
    </location>
</feature>
<keyword evidence="13" id="KW-0675">Receptor</keyword>
<evidence type="ECO:0000256" key="6">
    <source>
        <dbReference type="ARBA" id="ARBA00023136"/>
    </source>
</evidence>
<dbReference type="Pfam" id="PF07715">
    <property type="entry name" value="Plug"/>
    <property type="match status" value="1"/>
</dbReference>
<keyword evidence="4 8" id="KW-0812">Transmembrane</keyword>
<dbReference type="Pfam" id="PF13715">
    <property type="entry name" value="CarbopepD_reg_2"/>
    <property type="match status" value="1"/>
</dbReference>
<name>A0AAW5C7B4_9BACT</name>
<dbReference type="InterPro" id="IPR008969">
    <property type="entry name" value="CarboxyPept-like_regulatory"/>
</dbReference>
<evidence type="ECO:0000256" key="3">
    <source>
        <dbReference type="ARBA" id="ARBA00022452"/>
    </source>
</evidence>
<dbReference type="PANTHER" id="PTHR30069:SF57">
    <property type="entry name" value="TONB-DEPENDENT RECEPTOR"/>
    <property type="match status" value="1"/>
</dbReference>
<evidence type="ECO:0000256" key="9">
    <source>
        <dbReference type="RuleBase" id="RU003357"/>
    </source>
</evidence>
<evidence type="ECO:0000259" key="11">
    <source>
        <dbReference type="Pfam" id="PF00593"/>
    </source>
</evidence>
<dbReference type="GO" id="GO:0044718">
    <property type="term" value="P:siderophore transmembrane transport"/>
    <property type="evidence" value="ECO:0007669"/>
    <property type="project" value="TreeGrafter"/>
</dbReference>
<comment type="caution">
    <text evidence="13">The sequence shown here is derived from an EMBL/GenBank/DDBJ whole genome shotgun (WGS) entry which is preliminary data.</text>
</comment>